<dbReference type="RefSeq" id="WP_109521522.1">
    <property type="nucleotide sequence ID" value="NZ_QFAW01000025.1"/>
</dbReference>
<organism evidence="1 2">
    <name type="scientific">Pseudomonas prosekii</name>
    <dbReference type="NCBI Taxonomy" id="1148509"/>
    <lineage>
        <taxon>Bacteria</taxon>
        <taxon>Pseudomonadati</taxon>
        <taxon>Pseudomonadota</taxon>
        <taxon>Gammaproteobacteria</taxon>
        <taxon>Pseudomonadales</taxon>
        <taxon>Pseudomonadaceae</taxon>
        <taxon>Pseudomonas</taxon>
    </lineage>
</organism>
<dbReference type="OrthoDB" id="9204489at2"/>
<reference evidence="1 2" key="1">
    <citation type="submission" date="2018-05" db="EMBL/GenBank/DDBJ databases">
        <title>Genome sequences of two Antarctic strains of Pseudomonas prosekii: insights into adaptation to extreme conditions.</title>
        <authorList>
            <person name="Snopkova K."/>
            <person name="Dufkova K."/>
            <person name="Cejkova D."/>
            <person name="Sedlacek I."/>
            <person name="Smajs D."/>
        </authorList>
    </citation>
    <scope>NUCLEOTIDE SEQUENCE [LARGE SCALE GENOMIC DNA]</scope>
    <source>
        <strain evidence="1 2">P2673</strain>
    </source>
</reference>
<dbReference type="Proteomes" id="UP000245056">
    <property type="component" value="Unassembled WGS sequence"/>
</dbReference>
<protein>
    <submittedName>
        <fullName evidence="1">Uncharacterized protein</fullName>
    </submittedName>
</protein>
<name>A0A2U2D5H0_9PSED</name>
<evidence type="ECO:0000313" key="1">
    <source>
        <dbReference type="EMBL" id="PWE42712.1"/>
    </source>
</evidence>
<gene>
    <name evidence="1" type="ORF">C9I49_18350</name>
</gene>
<accession>A0A2U2D5H0</accession>
<dbReference type="AlphaFoldDB" id="A0A2U2D5H0"/>
<proteinExistence type="predicted"/>
<dbReference type="EMBL" id="QFAW01000025">
    <property type="protein sequence ID" value="PWE42712.1"/>
    <property type="molecule type" value="Genomic_DNA"/>
</dbReference>
<evidence type="ECO:0000313" key="2">
    <source>
        <dbReference type="Proteomes" id="UP000245056"/>
    </source>
</evidence>
<comment type="caution">
    <text evidence="1">The sequence shown here is derived from an EMBL/GenBank/DDBJ whole genome shotgun (WGS) entry which is preliminary data.</text>
</comment>
<sequence length="446" mass="51972">MKLPAALASYFDSLSEERLQISLRCLQDDFSCEGGTFDLITDCFLDNDATLFENAIPWLQEAVQEAAFMDSILRLERNRLEGELERLHIDPTYNRREIEFKKRELDDVCFESLQERALRSYDDFCSTLVAAKDFAARQCKNNFFLTKLLRIVYEAHCAEQREERRYMRVPQKSTQLYQYYKAAEVDLLETDTQYSKYNLYSVTLDTKLLIGIPNRILDPQRPLQLLIENTPEHVLRLFERLRNEGLIKDLALLASNDVLIETDKHIFVTLGYQIITVPLTVDNLPRQLDGTVLRTVLRKSSLPNDSAAVRPSVSTFYRPDSEDKTWCSITANSMTFEEIAHVPELLEDCAVTRMIHLEYFIDGGRLFVSHIDHEFIFYTHEEFDLRADDFSQKGNARKRLKTFKIDRSAIPFMLDDGTLFVHTLIDACFEKPYLLMDFLLDLLQQD</sequence>